<evidence type="ECO:0000313" key="1">
    <source>
        <dbReference type="EMBL" id="OCF59667.1"/>
    </source>
</evidence>
<dbReference type="InterPro" id="IPR036249">
    <property type="entry name" value="Thioredoxin-like_sf"/>
</dbReference>
<dbReference type="OrthoDB" id="40334at2759"/>
<gene>
    <name evidence="1" type="ORF">L486_02339</name>
</gene>
<reference evidence="1 2" key="1">
    <citation type="submission" date="2013-07" db="EMBL/GenBank/DDBJ databases">
        <title>The Genome Sequence of Kwoniella mangroviensis CBS10435.</title>
        <authorList>
            <consortium name="The Broad Institute Genome Sequencing Platform"/>
            <person name="Cuomo C."/>
            <person name="Litvintseva A."/>
            <person name="Chen Y."/>
            <person name="Heitman J."/>
            <person name="Sun S."/>
            <person name="Springer D."/>
            <person name="Dromer F."/>
            <person name="Young S.K."/>
            <person name="Zeng Q."/>
            <person name="Gargeya S."/>
            <person name="Fitzgerald M."/>
            <person name="Abouelleil A."/>
            <person name="Alvarado L."/>
            <person name="Berlin A.M."/>
            <person name="Chapman S.B."/>
            <person name="Dewar J."/>
            <person name="Goldberg J."/>
            <person name="Griggs A."/>
            <person name="Gujja S."/>
            <person name="Hansen M."/>
            <person name="Howarth C."/>
            <person name="Imamovic A."/>
            <person name="Larimer J."/>
            <person name="McCowan C."/>
            <person name="Murphy C."/>
            <person name="Pearson M."/>
            <person name="Priest M."/>
            <person name="Roberts A."/>
            <person name="Saif S."/>
            <person name="Shea T."/>
            <person name="Sykes S."/>
            <person name="Wortman J."/>
            <person name="Nusbaum C."/>
            <person name="Birren B."/>
        </authorList>
    </citation>
    <scope>NUCLEOTIDE SEQUENCE [LARGE SCALE GENOMIC DNA]</scope>
    <source>
        <strain evidence="1 2">CBS 10435</strain>
    </source>
</reference>
<dbReference type="PANTHER" id="PTHR42336:SF1">
    <property type="entry name" value="ALKYL HYDROPEROXIDE REDUCTASE SUBUNIT C_ THIOL SPECIFIC ANTIOXIDANT DOMAIN-CONTAINING PROTEIN"/>
    <property type="match status" value="1"/>
</dbReference>
<keyword evidence="2" id="KW-1185">Reference proteome</keyword>
<organism evidence="1 2">
    <name type="scientific">Kwoniella mangroviensis CBS 10435</name>
    <dbReference type="NCBI Taxonomy" id="1331196"/>
    <lineage>
        <taxon>Eukaryota</taxon>
        <taxon>Fungi</taxon>
        <taxon>Dikarya</taxon>
        <taxon>Basidiomycota</taxon>
        <taxon>Agaricomycotina</taxon>
        <taxon>Tremellomycetes</taxon>
        <taxon>Tremellales</taxon>
        <taxon>Cryptococcaceae</taxon>
        <taxon>Kwoniella</taxon>
    </lineage>
</organism>
<dbReference type="SUPFAM" id="SSF52833">
    <property type="entry name" value="Thioredoxin-like"/>
    <property type="match status" value="1"/>
</dbReference>
<reference evidence="2" key="2">
    <citation type="submission" date="2013-12" db="EMBL/GenBank/DDBJ databases">
        <title>Evolution of pathogenesis and genome organization in the Tremellales.</title>
        <authorList>
            <person name="Cuomo C."/>
            <person name="Litvintseva A."/>
            <person name="Heitman J."/>
            <person name="Chen Y."/>
            <person name="Sun S."/>
            <person name="Springer D."/>
            <person name="Dromer F."/>
            <person name="Young S."/>
            <person name="Zeng Q."/>
            <person name="Chapman S."/>
            <person name="Gujja S."/>
            <person name="Saif S."/>
            <person name="Birren B."/>
        </authorList>
    </citation>
    <scope>NUCLEOTIDE SEQUENCE [LARGE SCALE GENOMIC DNA]</scope>
    <source>
        <strain evidence="2">CBS 10435</strain>
    </source>
</reference>
<dbReference type="Proteomes" id="UP000092583">
    <property type="component" value="Unassembled WGS sequence"/>
</dbReference>
<dbReference type="EMBL" id="KI669460">
    <property type="protein sequence ID" value="OCF59667.1"/>
    <property type="molecule type" value="Genomic_DNA"/>
</dbReference>
<name>A0A1B9IVW2_9TREE</name>
<accession>A0A1B9IVW2</accession>
<evidence type="ECO:0000313" key="2">
    <source>
        <dbReference type="Proteomes" id="UP000092583"/>
    </source>
</evidence>
<dbReference type="AlphaFoldDB" id="A0A1B9IVW2"/>
<sequence>MTEFLKSYVPALRSIIPQTSPTPSTLPEIDSKAPALPNTDIRLDDGQPTLIAFVRHCGCPFAEKEINLLSKEVKKNDQLRVIIVQHAEMNQVKSWFDEIGGPNLFPDTNRYILLPDPKREIYARWGIGQLGWMGMINSTVLDNLKQLKQSDGIDLRPTGKGSYRWQNSGGFAVDGKGVVKWRKVAEDSSDMCDYSEASRTIISQMVS</sequence>
<dbReference type="Gene3D" id="3.40.30.10">
    <property type="entry name" value="Glutaredoxin"/>
    <property type="match status" value="1"/>
</dbReference>
<proteinExistence type="predicted"/>
<protein>
    <submittedName>
        <fullName evidence="1">Uncharacterized protein</fullName>
    </submittedName>
</protein>
<dbReference type="PANTHER" id="PTHR42336">
    <property type="entry name" value="THIOREDOXIN DOMAIN-CONTAINING PROTEIN-RELATED"/>
    <property type="match status" value="1"/>
</dbReference>